<dbReference type="InterPro" id="IPR016773">
    <property type="entry name" value="Fe3_uptake_reg_CjrA_prd"/>
</dbReference>
<dbReference type="PIRSF" id="PIRSF020419">
    <property type="entry name" value="Fe_uptake_reg_CjrA_prd"/>
    <property type="match status" value="1"/>
</dbReference>
<feature type="domain" description="Haem-binding uptake Tiki superfamily ChaN" evidence="2">
    <location>
        <begin position="43"/>
        <end position="246"/>
    </location>
</feature>
<proteinExistence type="predicted"/>
<dbReference type="Gene3D" id="3.40.50.11550">
    <property type="match status" value="1"/>
</dbReference>
<evidence type="ECO:0000313" key="3">
    <source>
        <dbReference type="EMBL" id="MFC3196629.1"/>
    </source>
</evidence>
<name>A0ABV7JF44_9SPHI</name>
<sequence length="292" mass="33008">MARLISCCIAGILPMLSAAAQADSALYRIYDTRSQREITIYEMVDELRHADVVFFGEEHNDSIAHVLQYELFKAMDEQYDGVALSMEMFVSDDQLVLDEYLAGLITERNLSKDAALWNNYEDYRPMVAYAKARGISVLAANAPSRYTNRVTREGLESLKALNKSGKALLAPLPIDTLTGAYYDKFAGLMGGHEGMGNSKMYQSQNLWDATMAYRISKLAKKRGIKKILHLNGRFHSDERLGTVAHLHGYAPRLTATNIACFPHWTFKQPNWQEWEHLGDYIILTNPSVPKTF</sequence>
<evidence type="ECO:0000313" key="4">
    <source>
        <dbReference type="Proteomes" id="UP001595526"/>
    </source>
</evidence>
<keyword evidence="3" id="KW-0449">Lipoprotein</keyword>
<accession>A0ABV7JF44</accession>
<keyword evidence="1" id="KW-0732">Signal</keyword>
<feature type="chain" id="PRO_5046279864" evidence="1">
    <location>
        <begin position="23"/>
        <end position="292"/>
    </location>
</feature>
<evidence type="ECO:0000256" key="1">
    <source>
        <dbReference type="SAM" id="SignalP"/>
    </source>
</evidence>
<gene>
    <name evidence="3" type="ORF">ACFOET_03295</name>
</gene>
<dbReference type="EMBL" id="JBHRTA010000008">
    <property type="protein sequence ID" value="MFC3196629.1"/>
    <property type="molecule type" value="Genomic_DNA"/>
</dbReference>
<keyword evidence="4" id="KW-1185">Reference proteome</keyword>
<dbReference type="InterPro" id="IPR007314">
    <property type="entry name" value="Cofac_haem-bd_dom"/>
</dbReference>
<dbReference type="CDD" id="cd14727">
    <property type="entry name" value="ChanN-like"/>
    <property type="match status" value="1"/>
</dbReference>
<reference evidence="4" key="1">
    <citation type="journal article" date="2019" name="Int. J. Syst. Evol. Microbiol.">
        <title>The Global Catalogue of Microorganisms (GCM) 10K type strain sequencing project: providing services to taxonomists for standard genome sequencing and annotation.</title>
        <authorList>
            <consortium name="The Broad Institute Genomics Platform"/>
            <consortium name="The Broad Institute Genome Sequencing Center for Infectious Disease"/>
            <person name="Wu L."/>
            <person name="Ma J."/>
        </authorList>
    </citation>
    <scope>NUCLEOTIDE SEQUENCE [LARGE SCALE GENOMIC DNA]</scope>
    <source>
        <strain evidence="4">KCTC 52416</strain>
    </source>
</reference>
<dbReference type="Pfam" id="PF04187">
    <property type="entry name" value="Cofac_haem_bdg"/>
    <property type="match status" value="1"/>
</dbReference>
<dbReference type="Proteomes" id="UP001595526">
    <property type="component" value="Unassembled WGS sequence"/>
</dbReference>
<dbReference type="RefSeq" id="WP_379019517.1">
    <property type="nucleotide sequence ID" value="NZ_JBHRTA010000008.1"/>
</dbReference>
<organism evidence="3 4">
    <name type="scientific">Parapedobacter deserti</name>
    <dbReference type="NCBI Taxonomy" id="1912957"/>
    <lineage>
        <taxon>Bacteria</taxon>
        <taxon>Pseudomonadati</taxon>
        <taxon>Bacteroidota</taxon>
        <taxon>Sphingobacteriia</taxon>
        <taxon>Sphingobacteriales</taxon>
        <taxon>Sphingobacteriaceae</taxon>
        <taxon>Parapedobacter</taxon>
    </lineage>
</organism>
<feature type="signal peptide" evidence="1">
    <location>
        <begin position="1"/>
        <end position="22"/>
    </location>
</feature>
<protein>
    <submittedName>
        <fullName evidence="3">ChaN family lipoprotein</fullName>
    </submittedName>
</protein>
<evidence type="ECO:0000259" key="2">
    <source>
        <dbReference type="Pfam" id="PF04187"/>
    </source>
</evidence>
<comment type="caution">
    <text evidence="3">The sequence shown here is derived from an EMBL/GenBank/DDBJ whole genome shotgun (WGS) entry which is preliminary data.</text>
</comment>
<dbReference type="SUPFAM" id="SSF159501">
    <property type="entry name" value="EreA/ChaN-like"/>
    <property type="match status" value="1"/>
</dbReference>